<accession>A0A9D9IK59</accession>
<name>A0A9D9IK59_9BACT</name>
<reference evidence="1" key="2">
    <citation type="journal article" date="2021" name="PeerJ">
        <title>Extensive microbial diversity within the chicken gut microbiome revealed by metagenomics and culture.</title>
        <authorList>
            <person name="Gilroy R."/>
            <person name="Ravi A."/>
            <person name="Getino M."/>
            <person name="Pursley I."/>
            <person name="Horton D.L."/>
            <person name="Alikhan N.F."/>
            <person name="Baker D."/>
            <person name="Gharbi K."/>
            <person name="Hall N."/>
            <person name="Watson M."/>
            <person name="Adriaenssens E.M."/>
            <person name="Foster-Nyarko E."/>
            <person name="Jarju S."/>
            <person name="Secka A."/>
            <person name="Antonio M."/>
            <person name="Oren A."/>
            <person name="Chaudhuri R.R."/>
            <person name="La Ragione R."/>
            <person name="Hildebrand F."/>
            <person name="Pallen M.J."/>
        </authorList>
    </citation>
    <scope>NUCLEOTIDE SEQUENCE</scope>
    <source>
        <strain evidence="1">B1-13419</strain>
    </source>
</reference>
<sequence length="159" mass="16890">MKKFLKTVVLLAVIFAAAGCVNINKLDISSIHVDSITPAGFRSLAGSASVTVDNRSVGFEVYDIGGIVKKDGMEFGSFAVAPIAVKARTKDSYTVSGQVYLSQSVSFLGMLSMFENVDIDDFTVDISLKVKAKGGAAQKFALKDVPARDVFNAVRSKGI</sequence>
<dbReference type="EMBL" id="JADIMD010000002">
    <property type="protein sequence ID" value="MBO8473695.1"/>
    <property type="molecule type" value="Genomic_DNA"/>
</dbReference>
<organism evidence="1 2">
    <name type="scientific">Candidatus Cryptobacteroides faecigallinarum</name>
    <dbReference type="NCBI Taxonomy" id="2840763"/>
    <lineage>
        <taxon>Bacteria</taxon>
        <taxon>Pseudomonadati</taxon>
        <taxon>Bacteroidota</taxon>
        <taxon>Bacteroidia</taxon>
        <taxon>Bacteroidales</taxon>
        <taxon>Candidatus Cryptobacteroides</taxon>
    </lineage>
</organism>
<gene>
    <name evidence="1" type="ORF">IAB91_00185</name>
</gene>
<protein>
    <submittedName>
        <fullName evidence="1">Uncharacterized protein</fullName>
    </submittedName>
</protein>
<reference evidence="1" key="1">
    <citation type="submission" date="2020-10" db="EMBL/GenBank/DDBJ databases">
        <authorList>
            <person name="Gilroy R."/>
        </authorList>
    </citation>
    <scope>NUCLEOTIDE SEQUENCE</scope>
    <source>
        <strain evidence="1">B1-13419</strain>
    </source>
</reference>
<evidence type="ECO:0000313" key="2">
    <source>
        <dbReference type="Proteomes" id="UP000823757"/>
    </source>
</evidence>
<comment type="caution">
    <text evidence="1">The sequence shown here is derived from an EMBL/GenBank/DDBJ whole genome shotgun (WGS) entry which is preliminary data.</text>
</comment>
<dbReference type="PROSITE" id="PS51257">
    <property type="entry name" value="PROKAR_LIPOPROTEIN"/>
    <property type="match status" value="1"/>
</dbReference>
<proteinExistence type="predicted"/>
<dbReference type="AlphaFoldDB" id="A0A9D9IK59"/>
<dbReference type="Proteomes" id="UP000823757">
    <property type="component" value="Unassembled WGS sequence"/>
</dbReference>
<evidence type="ECO:0000313" key="1">
    <source>
        <dbReference type="EMBL" id="MBO8473695.1"/>
    </source>
</evidence>